<evidence type="ECO:0000256" key="5">
    <source>
        <dbReference type="ARBA" id="ARBA00022741"/>
    </source>
</evidence>
<reference evidence="11 12" key="1">
    <citation type="submission" date="2018-10" db="EMBL/GenBank/DDBJ databases">
        <authorList>
            <person name="Li J."/>
        </authorList>
    </citation>
    <scope>NUCLEOTIDE SEQUENCE [LARGE SCALE GENOMIC DNA]</scope>
    <source>
        <strain evidence="11 12">ZD1-4</strain>
    </source>
</reference>
<organism evidence="11 12">
    <name type="scientific">Mycetocola zhadangensis</name>
    <dbReference type="NCBI Taxonomy" id="1164595"/>
    <lineage>
        <taxon>Bacteria</taxon>
        <taxon>Bacillati</taxon>
        <taxon>Actinomycetota</taxon>
        <taxon>Actinomycetes</taxon>
        <taxon>Micrococcales</taxon>
        <taxon>Microbacteriaceae</taxon>
        <taxon>Mycetocola</taxon>
    </lineage>
</organism>
<dbReference type="Proteomes" id="UP000282460">
    <property type="component" value="Unassembled WGS sequence"/>
</dbReference>
<dbReference type="RefSeq" id="WP_121657990.1">
    <property type="nucleotide sequence ID" value="NZ_BMEK01000001.1"/>
</dbReference>
<dbReference type="NCBIfam" id="TIGR01313">
    <property type="entry name" value="therm_gnt_kin"/>
    <property type="match status" value="1"/>
</dbReference>
<evidence type="ECO:0000313" key="11">
    <source>
        <dbReference type="EMBL" id="RLQ85626.1"/>
    </source>
</evidence>
<keyword evidence="4 10" id="KW-0808">Transferase</keyword>
<evidence type="ECO:0000256" key="3">
    <source>
        <dbReference type="ARBA" id="ARBA00012054"/>
    </source>
</evidence>
<evidence type="ECO:0000256" key="2">
    <source>
        <dbReference type="ARBA" id="ARBA00008420"/>
    </source>
</evidence>
<protein>
    <recommendedName>
        <fullName evidence="3 10">Gluconokinase</fullName>
        <ecNumber evidence="3 10">2.7.1.12</ecNumber>
    </recommendedName>
</protein>
<keyword evidence="6 10" id="KW-0418">Kinase</keyword>
<dbReference type="PANTHER" id="PTHR43442:SF3">
    <property type="entry name" value="GLUCONOKINASE-RELATED"/>
    <property type="match status" value="1"/>
</dbReference>
<evidence type="ECO:0000256" key="4">
    <source>
        <dbReference type="ARBA" id="ARBA00022679"/>
    </source>
</evidence>
<comment type="catalytic activity">
    <reaction evidence="9 10">
        <text>D-gluconate + ATP = 6-phospho-D-gluconate + ADP + H(+)</text>
        <dbReference type="Rhea" id="RHEA:19433"/>
        <dbReference type="ChEBI" id="CHEBI:15378"/>
        <dbReference type="ChEBI" id="CHEBI:18391"/>
        <dbReference type="ChEBI" id="CHEBI:30616"/>
        <dbReference type="ChEBI" id="CHEBI:58759"/>
        <dbReference type="ChEBI" id="CHEBI:456216"/>
        <dbReference type="EC" id="2.7.1.12"/>
    </reaction>
</comment>
<dbReference type="EMBL" id="RCWJ01000001">
    <property type="protein sequence ID" value="RLQ85626.1"/>
    <property type="molecule type" value="Genomic_DNA"/>
</dbReference>
<comment type="pathway">
    <text evidence="1">Carbohydrate acid metabolism.</text>
</comment>
<evidence type="ECO:0000256" key="1">
    <source>
        <dbReference type="ARBA" id="ARBA00004761"/>
    </source>
</evidence>
<dbReference type="OrthoDB" id="9795716at2"/>
<evidence type="ECO:0000256" key="6">
    <source>
        <dbReference type="ARBA" id="ARBA00022777"/>
    </source>
</evidence>
<evidence type="ECO:0000256" key="9">
    <source>
        <dbReference type="ARBA" id="ARBA00048090"/>
    </source>
</evidence>
<dbReference type="GO" id="GO:0005737">
    <property type="term" value="C:cytoplasm"/>
    <property type="evidence" value="ECO:0007669"/>
    <property type="project" value="TreeGrafter"/>
</dbReference>
<dbReference type="InterPro" id="IPR006001">
    <property type="entry name" value="Therm_gnt_kin"/>
</dbReference>
<dbReference type="GO" id="GO:0005524">
    <property type="term" value="F:ATP binding"/>
    <property type="evidence" value="ECO:0007669"/>
    <property type="project" value="UniProtKB-KW"/>
</dbReference>
<dbReference type="PANTHER" id="PTHR43442">
    <property type="entry name" value="GLUCONOKINASE-RELATED"/>
    <property type="match status" value="1"/>
</dbReference>
<evidence type="ECO:0000256" key="7">
    <source>
        <dbReference type="ARBA" id="ARBA00022840"/>
    </source>
</evidence>
<name>A0A3L7J4L3_9MICO</name>
<dbReference type="GO" id="GO:0019521">
    <property type="term" value="P:D-gluconate metabolic process"/>
    <property type="evidence" value="ECO:0007669"/>
    <property type="project" value="UniProtKB-KW"/>
</dbReference>
<keyword evidence="7 10" id="KW-0067">ATP-binding</keyword>
<sequence>MSQNTTTPEGTQIVVMGVSGSGKSTIGALIAGALGVPFVDGDALHPQSNIEKMAGGKPLNDDDRWPWLTVVGQTLSEAGATGTGMVIACSALRRAYRQAILDSAPGVRFVHLDGTRDVLSSRIEGRSGHFMPPSLLDSQFATLEPLAADEPGMVIDIDQPVADIVSETVAKIRSTTGVPNA</sequence>
<evidence type="ECO:0000256" key="10">
    <source>
        <dbReference type="RuleBase" id="RU363066"/>
    </source>
</evidence>
<dbReference type="Gene3D" id="3.40.50.300">
    <property type="entry name" value="P-loop containing nucleotide triphosphate hydrolases"/>
    <property type="match status" value="1"/>
</dbReference>
<comment type="caution">
    <text evidence="11">The sequence shown here is derived from an EMBL/GenBank/DDBJ whole genome shotgun (WGS) entry which is preliminary data.</text>
</comment>
<dbReference type="AlphaFoldDB" id="A0A3L7J4L3"/>
<proteinExistence type="inferred from homology"/>
<dbReference type="FunFam" id="3.40.50.300:FF:000522">
    <property type="entry name" value="Gluconokinase"/>
    <property type="match status" value="1"/>
</dbReference>
<comment type="similarity">
    <text evidence="2 10">Belongs to the gluconokinase GntK/GntV family.</text>
</comment>
<dbReference type="GO" id="GO:0046316">
    <property type="term" value="F:gluconokinase activity"/>
    <property type="evidence" value="ECO:0007669"/>
    <property type="project" value="UniProtKB-EC"/>
</dbReference>
<accession>A0A3L7J4L3</accession>
<keyword evidence="8" id="KW-0311">Gluconate utilization</keyword>
<dbReference type="InterPro" id="IPR027417">
    <property type="entry name" value="P-loop_NTPase"/>
</dbReference>
<evidence type="ECO:0000256" key="8">
    <source>
        <dbReference type="ARBA" id="ARBA00023064"/>
    </source>
</evidence>
<dbReference type="Pfam" id="PF13671">
    <property type="entry name" value="AAA_33"/>
    <property type="match status" value="1"/>
</dbReference>
<dbReference type="EC" id="2.7.1.12" evidence="3 10"/>
<keyword evidence="5 10" id="KW-0547">Nucleotide-binding</keyword>
<gene>
    <name evidence="11" type="ORF">D9V28_01740</name>
</gene>
<dbReference type="SUPFAM" id="SSF52540">
    <property type="entry name" value="P-loop containing nucleoside triphosphate hydrolases"/>
    <property type="match status" value="1"/>
</dbReference>
<dbReference type="CDD" id="cd02021">
    <property type="entry name" value="GntK"/>
    <property type="match status" value="1"/>
</dbReference>
<keyword evidence="12" id="KW-1185">Reference proteome</keyword>
<evidence type="ECO:0000313" key="12">
    <source>
        <dbReference type="Proteomes" id="UP000282460"/>
    </source>
</evidence>